<feature type="compositionally biased region" description="Basic and acidic residues" evidence="1">
    <location>
        <begin position="162"/>
        <end position="177"/>
    </location>
</feature>
<protein>
    <submittedName>
        <fullName evidence="2">Uncharacterized protein</fullName>
    </submittedName>
</protein>
<dbReference type="AlphaFoldDB" id="A0A0E3H892"/>
<dbReference type="GeneID" id="41601810"/>
<evidence type="ECO:0000313" key="3">
    <source>
        <dbReference type="Proteomes" id="UP000066529"/>
    </source>
</evidence>
<dbReference type="HOGENOM" id="CLU_716907_0_0_2"/>
<sequence length="479" mass="54392">MRQQDIIARQLAQKVTDFIEPVIPYLVIGSKKAAEEARKQVGPEVWEIKRKLWGKLCSTGCVGLKEAAKDMIVAPSDTEVRQVLTQEILKLLEENPDLTEEISSFMEDESIQRLMTEYNPARATDQNSKQESKQISKQTLIDRLRVFEEFNRLLEGFAARKGTSEGLERSEMPDTEKLTGSGVTGKKSASALRLEQIAEIKQIEKTDFERAYVAKNNLAKICFGDTGVLKAEPELQNESERTKNLLLQISYLEKPEKQEVLKKALDFASRIQYGDLRSQALSLVIPHLNGPEKAELIGKALESASHIHDEDERALVLSSLLPHLRGQGKEELIEKIFGFAYFFKYGDIKFQILSSLLPHLYGSRNEILIEKALELVTVIHSRYQRVQALSSLITYLNEQRKQEVIDQALELAFTLNDKDMRPEALSYILPYLEEPERKEILKKALDMASEIKSEYQKAEALSSLAPYLDELESEEVMGS</sequence>
<dbReference type="STRING" id="523844.MSTHT_0191"/>
<dbReference type="InterPro" id="IPR011990">
    <property type="entry name" value="TPR-like_helical_dom_sf"/>
</dbReference>
<organism evidence="2 3">
    <name type="scientific">Methanosarcina thermophila (strain ATCC 43570 / DSM 1825 / OCM 12 / VKM B-1830 / TM-1)</name>
    <dbReference type="NCBI Taxonomy" id="523844"/>
    <lineage>
        <taxon>Archaea</taxon>
        <taxon>Methanobacteriati</taxon>
        <taxon>Methanobacteriota</taxon>
        <taxon>Stenosarchaea group</taxon>
        <taxon>Methanomicrobia</taxon>
        <taxon>Methanosarcinales</taxon>
        <taxon>Methanosarcinaceae</taxon>
        <taxon>Methanosarcina</taxon>
    </lineage>
</organism>
<dbReference type="InterPro" id="IPR016024">
    <property type="entry name" value="ARM-type_fold"/>
</dbReference>
<evidence type="ECO:0000256" key="1">
    <source>
        <dbReference type="SAM" id="MobiDB-lite"/>
    </source>
</evidence>
<dbReference type="KEGG" id="mthr:MSTHT_0191"/>
<dbReference type="EMBL" id="CP009501">
    <property type="protein sequence ID" value="AKB11949.1"/>
    <property type="molecule type" value="Genomic_DNA"/>
</dbReference>
<dbReference type="SUPFAM" id="SSF48371">
    <property type="entry name" value="ARM repeat"/>
    <property type="match status" value="1"/>
</dbReference>
<dbReference type="OrthoDB" id="135461at2157"/>
<dbReference type="Proteomes" id="UP000066529">
    <property type="component" value="Chromosome"/>
</dbReference>
<gene>
    <name evidence="2" type="ORF">MSTHT_0191</name>
</gene>
<name>A0A0E3H892_METTT</name>
<dbReference type="Gene3D" id="1.25.40.10">
    <property type="entry name" value="Tetratricopeptide repeat domain"/>
    <property type="match status" value="1"/>
</dbReference>
<proteinExistence type="predicted"/>
<dbReference type="PATRIC" id="fig|523844.20.peg.255"/>
<dbReference type="RefSeq" id="WP_048166203.1">
    <property type="nucleotide sequence ID" value="NZ_CP009501.1"/>
</dbReference>
<feature type="region of interest" description="Disordered" evidence="1">
    <location>
        <begin position="162"/>
        <end position="184"/>
    </location>
</feature>
<reference evidence="2 3" key="1">
    <citation type="submission" date="2014-07" db="EMBL/GenBank/DDBJ databases">
        <title>Methanogenic archaea and the global carbon cycle.</title>
        <authorList>
            <person name="Henriksen J.R."/>
            <person name="Luke J."/>
            <person name="Reinhart S."/>
            <person name="Benedict M.N."/>
            <person name="Youngblut N.D."/>
            <person name="Metcalf M.E."/>
            <person name="Whitaker R.J."/>
            <person name="Metcalf W.W."/>
        </authorList>
    </citation>
    <scope>NUCLEOTIDE SEQUENCE [LARGE SCALE GENOMIC DNA]</scope>
    <source>
        <strain evidence="3">ATCC 43570 / DSM 1825 / OCM 12 / VKM B-1830 / TM-1</strain>
    </source>
</reference>
<evidence type="ECO:0000313" key="2">
    <source>
        <dbReference type="EMBL" id="AKB11949.1"/>
    </source>
</evidence>
<accession>A0A0E3H892</accession>